<feature type="chain" id="PRO_5020658472" evidence="1">
    <location>
        <begin position="23"/>
        <end position="258"/>
    </location>
</feature>
<sequence length="258" mass="28249">MKSMTPWLVLALATACAAGTHAAEAAKATVIRDYTDTVAPADQLAYEAGIKRFNECLSQHGFKYTWTAWTHETGDTYTYSYTTDPLPWSGFDAMQAAGKACDGALRSEVNPHLKSEFSAFMETQPDMSHMAKGMGISAPYIEVIYFKLKFGHENREAFTTVVKKIAAAAEKSKWPYYFATASVRGGGGDAPDYVVVLPSKSWADLGMDDNPPLWTMVENAYGKEEAQAMRKSLNDAVQSQASHVDSYNAELSYKASGK</sequence>
<dbReference type="EMBL" id="SJTG01000002">
    <property type="protein sequence ID" value="TCI11279.1"/>
    <property type="molecule type" value="Genomic_DNA"/>
</dbReference>
<dbReference type="AlphaFoldDB" id="A0A4R0YQM7"/>
<evidence type="ECO:0000256" key="1">
    <source>
        <dbReference type="SAM" id="SignalP"/>
    </source>
</evidence>
<reference evidence="2 3" key="1">
    <citation type="submission" date="2019-02" db="EMBL/GenBank/DDBJ databases">
        <title>Dyella amyloliquefaciens sp. nov., isolated from forest soil.</title>
        <authorList>
            <person name="Gao Z.-H."/>
            <person name="Qiu L.-H."/>
        </authorList>
    </citation>
    <scope>NUCLEOTIDE SEQUENCE [LARGE SCALE GENOMIC DNA]</scope>
    <source>
        <strain evidence="2 3">KACC 12747</strain>
    </source>
</reference>
<dbReference type="PROSITE" id="PS51257">
    <property type="entry name" value="PROKAR_LIPOPROTEIN"/>
    <property type="match status" value="1"/>
</dbReference>
<dbReference type="Proteomes" id="UP000291822">
    <property type="component" value="Unassembled WGS sequence"/>
</dbReference>
<evidence type="ECO:0000313" key="2">
    <source>
        <dbReference type="EMBL" id="TCI11279.1"/>
    </source>
</evidence>
<evidence type="ECO:0000313" key="3">
    <source>
        <dbReference type="Proteomes" id="UP000291822"/>
    </source>
</evidence>
<organism evidence="2 3">
    <name type="scientific">Dyella soli</name>
    <dbReference type="NCBI Taxonomy" id="522319"/>
    <lineage>
        <taxon>Bacteria</taxon>
        <taxon>Pseudomonadati</taxon>
        <taxon>Pseudomonadota</taxon>
        <taxon>Gammaproteobacteria</taxon>
        <taxon>Lysobacterales</taxon>
        <taxon>Rhodanobacteraceae</taxon>
        <taxon>Dyella</taxon>
    </lineage>
</organism>
<accession>A0A4R0YQM7</accession>
<keyword evidence="3" id="KW-1185">Reference proteome</keyword>
<dbReference type="RefSeq" id="WP_131410124.1">
    <property type="nucleotide sequence ID" value="NZ_SJTG01000002.1"/>
</dbReference>
<protein>
    <submittedName>
        <fullName evidence="2">Uncharacterized protein</fullName>
    </submittedName>
</protein>
<gene>
    <name evidence="2" type="ORF">EZM97_20990</name>
</gene>
<name>A0A4R0YQM7_9GAMM</name>
<proteinExistence type="predicted"/>
<comment type="caution">
    <text evidence="2">The sequence shown here is derived from an EMBL/GenBank/DDBJ whole genome shotgun (WGS) entry which is preliminary data.</text>
</comment>
<feature type="signal peptide" evidence="1">
    <location>
        <begin position="1"/>
        <end position="22"/>
    </location>
</feature>
<keyword evidence="1" id="KW-0732">Signal</keyword>